<keyword evidence="4" id="KW-1185">Reference proteome</keyword>
<keyword evidence="2" id="KW-0732">Signal</keyword>
<feature type="region of interest" description="Disordered" evidence="1">
    <location>
        <begin position="93"/>
        <end position="121"/>
    </location>
</feature>
<sequence>MGAFVLFLFLIYINENIAIIPNEQTFPLNVKSKVSPAAPYNLPIRRYKEEYYDPFLNDINSETQNRKEFFDDPSYRFYKDDDILKSERFNFKLPPQSRRDNEYRTSKRNPEISPENHCLQSKINDNDFSTQELYPSKEMGNAEKPNCSNRENVLKSKTLDMEEDIAKIQLASQFFMQIPLKSEYSLDNAYIPHISPIVECRGVNKNYSEFSERIPLDNRHINKKPGTNLPGNYRTSNEAVEFKDQTHLKHSLTSSASAVENRLLTSHITKTFEKVKGDEENISDGHLNDIPFWKTPSNKKYMDSLENKLRNLYAVNHTKDVQNIIEQSKTTPSSSRLPQQIASEQIHKPKPFESQKTYDNSSLSTTPGVTGISLSDKSRNRLNEIPCPSVNQTCTETRHENSFSNSTVEDMNPARFLRRQIQTTANQIIPSHYDMAKNSKSIGATQETPHHYDKLCRSPIFDVNSKLINDCIEPINHNGSNKQTKHDMLNLKSSVPLNGIKAIYYPSNNKSSLLYNGIKNNVNCDCIRTNAEGVFIQPNLAIDNSFVKCDIKNIVPESIESSINHVPRCYLGRNNLTSRQDGNSINQNISGVVYKIPEVHPSIDEPYIIHPNSISKNYMENLSNSIKCYALPSLSSPINLNNEDKERMYTSPMYVQPTPIKVYPQQTTINVKSIHNTPVISAAPYTVQAPKYSFYEINKPKVTFLNPTKAQNPEGYKNPTVTTIAPKVLQQNDSNFNSIKPKVSNVNVLANTGYQVHSPINKYNSLLSASLNNITSVIVSNILSSLNKDISKTLKKPLSQGFNVTPISCEIPTFEVTHPCIESPRYLPETPIKIRKDNSTSTATNRSSKPSVSTITINVLPPVQQISNDIIIIV</sequence>
<organism evidence="3 4">
    <name type="scientific">Pieris macdunnoughi</name>
    <dbReference type="NCBI Taxonomy" id="345717"/>
    <lineage>
        <taxon>Eukaryota</taxon>
        <taxon>Metazoa</taxon>
        <taxon>Ecdysozoa</taxon>
        <taxon>Arthropoda</taxon>
        <taxon>Hexapoda</taxon>
        <taxon>Insecta</taxon>
        <taxon>Pterygota</taxon>
        <taxon>Neoptera</taxon>
        <taxon>Endopterygota</taxon>
        <taxon>Lepidoptera</taxon>
        <taxon>Glossata</taxon>
        <taxon>Ditrysia</taxon>
        <taxon>Papilionoidea</taxon>
        <taxon>Pieridae</taxon>
        <taxon>Pierinae</taxon>
        <taxon>Pieris</taxon>
    </lineage>
</organism>
<feature type="chain" id="PRO_5032407443" description="Exophilin 5" evidence="2">
    <location>
        <begin position="19"/>
        <end position="874"/>
    </location>
</feature>
<dbReference type="EMBL" id="CAJOBZ010000061">
    <property type="protein sequence ID" value="CAF4922906.1"/>
    <property type="molecule type" value="Genomic_DNA"/>
</dbReference>
<dbReference type="OrthoDB" id="6918435at2759"/>
<comment type="caution">
    <text evidence="3">The sequence shown here is derived from an EMBL/GenBank/DDBJ whole genome shotgun (WGS) entry which is preliminary data.</text>
</comment>
<dbReference type="AlphaFoldDB" id="A0A821WB48"/>
<evidence type="ECO:0000313" key="4">
    <source>
        <dbReference type="Proteomes" id="UP000663880"/>
    </source>
</evidence>
<evidence type="ECO:0000256" key="2">
    <source>
        <dbReference type="SAM" id="SignalP"/>
    </source>
</evidence>
<feature type="region of interest" description="Disordered" evidence="1">
    <location>
        <begin position="350"/>
        <end position="375"/>
    </location>
</feature>
<name>A0A821WB48_9NEOP</name>
<evidence type="ECO:0008006" key="5">
    <source>
        <dbReference type="Google" id="ProtNLM"/>
    </source>
</evidence>
<feature type="signal peptide" evidence="2">
    <location>
        <begin position="1"/>
        <end position="18"/>
    </location>
</feature>
<feature type="compositionally biased region" description="Basic and acidic residues" evidence="1">
    <location>
        <begin position="97"/>
        <end position="110"/>
    </location>
</feature>
<feature type="compositionally biased region" description="Polar residues" evidence="1">
    <location>
        <begin position="354"/>
        <end position="375"/>
    </location>
</feature>
<reference evidence="3" key="1">
    <citation type="submission" date="2021-02" db="EMBL/GenBank/DDBJ databases">
        <authorList>
            <person name="Steward A R."/>
        </authorList>
    </citation>
    <scope>NUCLEOTIDE SEQUENCE</scope>
</reference>
<accession>A0A821WB48</accession>
<evidence type="ECO:0000313" key="3">
    <source>
        <dbReference type="EMBL" id="CAF4922906.1"/>
    </source>
</evidence>
<protein>
    <recommendedName>
        <fullName evidence="5">Exophilin 5</fullName>
    </recommendedName>
</protein>
<evidence type="ECO:0000256" key="1">
    <source>
        <dbReference type="SAM" id="MobiDB-lite"/>
    </source>
</evidence>
<dbReference type="Proteomes" id="UP000663880">
    <property type="component" value="Unassembled WGS sequence"/>
</dbReference>
<proteinExistence type="predicted"/>
<gene>
    <name evidence="3" type="ORF">PMACD_LOCUS13189</name>
</gene>